<feature type="compositionally biased region" description="Low complexity" evidence="1">
    <location>
        <begin position="845"/>
        <end position="859"/>
    </location>
</feature>
<feature type="compositionally biased region" description="Polar residues" evidence="1">
    <location>
        <begin position="651"/>
        <end position="689"/>
    </location>
</feature>
<feature type="compositionally biased region" description="Polar residues" evidence="1">
    <location>
        <begin position="16"/>
        <end position="31"/>
    </location>
</feature>
<dbReference type="STRING" id="91928.A0A0D2BKH0"/>
<feature type="region of interest" description="Disordered" evidence="1">
    <location>
        <begin position="1"/>
        <end position="268"/>
    </location>
</feature>
<dbReference type="GeneID" id="27330423"/>
<feature type="compositionally biased region" description="Basic and acidic residues" evidence="1">
    <location>
        <begin position="860"/>
        <end position="877"/>
    </location>
</feature>
<feature type="region of interest" description="Disordered" evidence="1">
    <location>
        <begin position="283"/>
        <end position="373"/>
    </location>
</feature>
<feature type="compositionally biased region" description="Polar residues" evidence="1">
    <location>
        <begin position="992"/>
        <end position="1007"/>
    </location>
</feature>
<evidence type="ECO:0000313" key="2">
    <source>
        <dbReference type="EMBL" id="KIW19050.1"/>
    </source>
</evidence>
<proteinExistence type="predicted"/>
<protein>
    <submittedName>
        <fullName evidence="2">Uncharacterized protein</fullName>
    </submittedName>
</protein>
<feature type="compositionally biased region" description="Acidic residues" evidence="1">
    <location>
        <begin position="926"/>
        <end position="938"/>
    </location>
</feature>
<organism evidence="2 3">
    <name type="scientific">Exophiala spinifera</name>
    <dbReference type="NCBI Taxonomy" id="91928"/>
    <lineage>
        <taxon>Eukaryota</taxon>
        <taxon>Fungi</taxon>
        <taxon>Dikarya</taxon>
        <taxon>Ascomycota</taxon>
        <taxon>Pezizomycotina</taxon>
        <taxon>Eurotiomycetes</taxon>
        <taxon>Chaetothyriomycetidae</taxon>
        <taxon>Chaetothyriales</taxon>
        <taxon>Herpotrichiellaceae</taxon>
        <taxon>Exophiala</taxon>
    </lineage>
</organism>
<feature type="region of interest" description="Disordered" evidence="1">
    <location>
        <begin position="395"/>
        <end position="462"/>
    </location>
</feature>
<name>A0A0D2BKH0_9EURO</name>
<dbReference type="Proteomes" id="UP000053328">
    <property type="component" value="Unassembled WGS sequence"/>
</dbReference>
<feature type="compositionally biased region" description="Low complexity" evidence="1">
    <location>
        <begin position="623"/>
        <end position="632"/>
    </location>
</feature>
<feature type="compositionally biased region" description="Basic residues" evidence="1">
    <location>
        <begin position="911"/>
        <end position="922"/>
    </location>
</feature>
<feature type="compositionally biased region" description="Low complexity" evidence="1">
    <location>
        <begin position="151"/>
        <end position="182"/>
    </location>
</feature>
<feature type="compositionally biased region" description="Polar residues" evidence="1">
    <location>
        <begin position="253"/>
        <end position="268"/>
    </location>
</feature>
<accession>A0A0D2BKH0</accession>
<sequence>MDKVKAVLHSNKQDPDGSTSVGPTGRMTGQGSHFPKAEDTTSFAGVPGSATKQSGQLNPDDEIGTAAIGTTSTYSSHHLAKGDPVGNVIDSHSADPTTYKTPEHMYGSSSIGVPEGAAGTAASLAFNKDRQHSTSQIPGAFPKDESSPQDSTRAASAATSGFAGSGATRDPYGSRGLEAASGGAAGTGGSSALGQGISAATAGAAAANTSSHQTTHDVTTITPSGLTSTSSPADRFAGYGATEEVKVPDEAAHNQTSSSDPAATGSSQAGAFGKILGAMGLGAAAGGATAAGREDAKPDIVAGTPEQPTTTTGLTSYTAPTESGPSAENSQPPSYPRKESIPTSAYPAGKDSPAPINPPVGGTAAAASEPEHTYYTGRNEGFAVAGIGAGALGTHELGKHRSEPGQINEYNIGTGVQSTAPAAPYAPATSTRTEQGMDQSQTLATGYNDSTPERDSKGYGKTAVTAGLGAGAATAGSYALGHEKNKPETGDFRAEKPYTSTESATEPSTTTSQLPVREKDDGPATSSASAEYPSGRTQATEDGHTARNVALAGAAGAGAGAYGVHEYNKHHTEEDPTLGRQAPATRTKNTPVTAYSQNTQEKTTRTDPRTDSDQDKSRTSRDAALAGTATAGAGAGAYGIHEHDKPRVDQDSSAGRQSATTSSNDPSTAVNDTKATPVATSSGPTSQKATKGVPTAAEEEKSHTGHNTALAGAAGAGAGAGAYSAHEYNKHEGEEDAAQAEARRQKDLAEQEAARQKQFEKDQKAAEKLAHKEEKQHQKEEKKRQKELEKEEKRHQKEIEKEDKHHDKELAAAEVERERQVKKENQSRAEAVEAETAQRHKEDTAAAAVGGTAAVAAYGAHEHDQNTDAQKHHEQESLGKQSAGSGRPAVVTDESGHNVLHKDPPKEKKPNIFKRIFKRRKNKDTGEDEEYSTDEEDLSHDAPDAGVVGAGGGASATDADAARYERRSTTSTSTGGHHRKSYEEQSGGLQKPSYNPFSKQSSTSATT</sequence>
<evidence type="ECO:0000256" key="1">
    <source>
        <dbReference type="SAM" id="MobiDB-lite"/>
    </source>
</evidence>
<reference evidence="2 3" key="1">
    <citation type="submission" date="2015-01" db="EMBL/GenBank/DDBJ databases">
        <title>The Genome Sequence of Exophiala spinifera CBS89968.</title>
        <authorList>
            <consortium name="The Broad Institute Genomics Platform"/>
            <person name="Cuomo C."/>
            <person name="de Hoog S."/>
            <person name="Gorbushina A."/>
            <person name="Stielow B."/>
            <person name="Teixiera M."/>
            <person name="Abouelleil A."/>
            <person name="Chapman S.B."/>
            <person name="Priest M."/>
            <person name="Young S.K."/>
            <person name="Wortman J."/>
            <person name="Nusbaum C."/>
            <person name="Birren B."/>
        </authorList>
    </citation>
    <scope>NUCLEOTIDE SEQUENCE [LARGE SCALE GENOMIC DNA]</scope>
    <source>
        <strain evidence="2 3">CBS 89968</strain>
    </source>
</reference>
<feature type="compositionally biased region" description="Low complexity" evidence="1">
    <location>
        <begin position="192"/>
        <end position="207"/>
    </location>
</feature>
<dbReference type="VEuPathDB" id="FungiDB:PV08_03340"/>
<feature type="compositionally biased region" description="Low complexity" evidence="1">
    <location>
        <begin position="303"/>
        <end position="315"/>
    </location>
</feature>
<dbReference type="RefSeq" id="XP_016239266.1">
    <property type="nucleotide sequence ID" value="XM_016377696.1"/>
</dbReference>
<dbReference type="HOGENOM" id="CLU_012406_0_0_1"/>
<feature type="compositionally biased region" description="Polar residues" evidence="1">
    <location>
        <begin position="524"/>
        <end position="538"/>
    </location>
</feature>
<feature type="region of interest" description="Disordered" evidence="1">
    <location>
        <begin position="563"/>
        <end position="1007"/>
    </location>
</feature>
<feature type="compositionally biased region" description="Basic and acidic residues" evidence="1">
    <location>
        <begin position="1"/>
        <end position="15"/>
    </location>
</feature>
<dbReference type="EMBL" id="KN847493">
    <property type="protein sequence ID" value="KIW19050.1"/>
    <property type="molecule type" value="Genomic_DNA"/>
</dbReference>
<feature type="compositionally biased region" description="Basic and acidic residues" evidence="1">
    <location>
        <begin position="243"/>
        <end position="252"/>
    </location>
</feature>
<evidence type="ECO:0000313" key="3">
    <source>
        <dbReference type="Proteomes" id="UP000053328"/>
    </source>
</evidence>
<dbReference type="OrthoDB" id="4159553at2759"/>
<feature type="compositionally biased region" description="Polar residues" evidence="1">
    <location>
        <begin position="408"/>
        <end position="417"/>
    </location>
</feature>
<keyword evidence="3" id="KW-1185">Reference proteome</keyword>
<feature type="compositionally biased region" description="Low complexity" evidence="1">
    <location>
        <begin position="418"/>
        <end position="431"/>
    </location>
</feature>
<feature type="compositionally biased region" description="Polar residues" evidence="1">
    <location>
        <begin position="316"/>
        <end position="332"/>
    </location>
</feature>
<feature type="compositionally biased region" description="Basic and acidic residues" evidence="1">
    <location>
        <begin position="741"/>
        <end position="844"/>
    </location>
</feature>
<feature type="compositionally biased region" description="Polar residues" evidence="1">
    <location>
        <begin position="208"/>
        <end position="232"/>
    </location>
</feature>
<dbReference type="AlphaFoldDB" id="A0A0D2BKH0"/>
<feature type="compositionally biased region" description="Basic and acidic residues" evidence="1">
    <location>
        <begin position="894"/>
        <end position="910"/>
    </location>
</feature>
<gene>
    <name evidence="2" type="ORF">PV08_03340</name>
</gene>
<feature type="compositionally biased region" description="Basic and acidic residues" evidence="1">
    <location>
        <begin position="481"/>
        <end position="496"/>
    </location>
</feature>
<feature type="region of interest" description="Disordered" evidence="1">
    <location>
        <begin position="479"/>
        <end position="551"/>
    </location>
</feature>
<feature type="compositionally biased region" description="Basic and acidic residues" evidence="1">
    <location>
        <begin position="640"/>
        <end position="650"/>
    </location>
</feature>
<feature type="compositionally biased region" description="Low complexity" evidence="1">
    <location>
        <begin position="499"/>
        <end position="512"/>
    </location>
</feature>
<feature type="compositionally biased region" description="Polar residues" evidence="1">
    <location>
        <begin position="584"/>
        <end position="601"/>
    </location>
</feature>
<feature type="compositionally biased region" description="Polar residues" evidence="1">
    <location>
        <begin position="432"/>
        <end position="450"/>
    </location>
</feature>
<feature type="compositionally biased region" description="Basic and acidic residues" evidence="1">
    <location>
        <begin position="602"/>
        <end position="621"/>
    </location>
</feature>